<dbReference type="InterPro" id="IPR027031">
    <property type="entry name" value="Gly-tRNA_synthase/POLG2"/>
</dbReference>
<evidence type="ECO:0000313" key="9">
    <source>
        <dbReference type="EMBL" id="PWA62928.1"/>
    </source>
</evidence>
<evidence type="ECO:0000256" key="8">
    <source>
        <dbReference type="SAM" id="MobiDB-lite"/>
    </source>
</evidence>
<keyword evidence="4" id="KW-0547">Nucleotide-binding</keyword>
<dbReference type="STRING" id="35608.A0A2U1MNV5"/>
<dbReference type="NCBIfam" id="TIGR00389">
    <property type="entry name" value="glyS_dimeric"/>
    <property type="match status" value="1"/>
</dbReference>
<organism evidence="9 10">
    <name type="scientific">Artemisia annua</name>
    <name type="common">Sweet wormwood</name>
    <dbReference type="NCBI Taxonomy" id="35608"/>
    <lineage>
        <taxon>Eukaryota</taxon>
        <taxon>Viridiplantae</taxon>
        <taxon>Streptophyta</taxon>
        <taxon>Embryophyta</taxon>
        <taxon>Tracheophyta</taxon>
        <taxon>Spermatophyta</taxon>
        <taxon>Magnoliopsida</taxon>
        <taxon>eudicotyledons</taxon>
        <taxon>Gunneridae</taxon>
        <taxon>Pentapetalae</taxon>
        <taxon>asterids</taxon>
        <taxon>campanulids</taxon>
        <taxon>Asterales</taxon>
        <taxon>Asteraceae</taxon>
        <taxon>Asteroideae</taxon>
        <taxon>Anthemideae</taxon>
        <taxon>Artemisiinae</taxon>
        <taxon>Artemisia</taxon>
    </lineage>
</organism>
<dbReference type="Proteomes" id="UP000245207">
    <property type="component" value="Unassembled WGS sequence"/>
</dbReference>
<dbReference type="OrthoDB" id="57698at2759"/>
<dbReference type="InterPro" id="IPR002315">
    <property type="entry name" value="tRNA-synt_gly"/>
</dbReference>
<name>A0A2U1MNV5_ARTAN</name>
<evidence type="ECO:0000256" key="3">
    <source>
        <dbReference type="ARBA" id="ARBA00022598"/>
    </source>
</evidence>
<protein>
    <submittedName>
        <fullName evidence="9">Glycyl-tRNA synthetase / glycine--tRNA ligase</fullName>
    </submittedName>
</protein>
<keyword evidence="6" id="KW-0648">Protein biosynthesis</keyword>
<accession>A0A2U1MNV5</accession>
<dbReference type="GO" id="GO:0005524">
    <property type="term" value="F:ATP binding"/>
    <property type="evidence" value="ECO:0007669"/>
    <property type="project" value="UniProtKB-KW"/>
</dbReference>
<gene>
    <name evidence="9" type="ORF">CTI12_AA359180</name>
</gene>
<sequence>MKSHSILEESVLSGKVPEPDGSDPNHPKNRKVRISGTKNHIIVLIYGSVHSRYRYGFLGFLFLKHSPQNPTLLQPPTERQRAAMETKNMDEKDALKVVKWWVESQLKLKKAFRKTLFKALEQLYFYTKVKDSNAAALYNHGPPSTIIENRLTKFWHKHFVVEDAMLVYVIPDSVLKASSQVDIDTDHMVKDDKTRELKHILAVLNDLCPEQLGAKNEYDIVETITRNPLFETQLDANSEYKRLVTTAQEVFDNFTFVHSWNGNKLPCTSAILSEAHRNEHASRFHIAKYRDGLSNGSRWVILVSPRKHLLSRFTLALIEHFVDPEDKSHQKYSQVSNLEFLMFPRDEQMSGKFAKRLCLGEAVSKGIVKNESLAYFIGRVFLYLTSLGIDEKRLRFRQNLPNVMDHYAEDCWMAEIETSFGWSECVWIADRSHDKIGVSLEAKEKLEQPKKVEKIVIKPIHKELRPAFQGDRIKVVEALKTMNAKDAVEMKAALESKGEVQFEVCTLKKIVTIKRSMVSISKETQKVHHRTFKPAVIESSIVMERIIYCLFEHSFYTRPSGAGEEEIYVFGFNPLVAPTRCPIFSLFQDQQYEEVAKQINNSLKAAGISSVVYPGGVENLTHSLVNGSVWVTITNDSERRKVKDLLSAAGISNVVYPRGMSLIYVLVFIFRGGNFDPFTCEWVQGKQATIEQLYAGVDATGAPFSITVVSTSSVTIRERDTQDQIFVSVEKVAAVLKELCEGRSTWAEVLKEYPTALGVDLHYNNVVPRTT</sequence>
<dbReference type="Gene3D" id="3.40.50.800">
    <property type="entry name" value="Anticodon-binding domain"/>
    <property type="match status" value="1"/>
</dbReference>
<reference evidence="9 10" key="1">
    <citation type="journal article" date="2018" name="Mol. Plant">
        <title>The genome of Artemisia annua provides insight into the evolution of Asteraceae family and artemisinin biosynthesis.</title>
        <authorList>
            <person name="Shen Q."/>
            <person name="Zhang L."/>
            <person name="Liao Z."/>
            <person name="Wang S."/>
            <person name="Yan T."/>
            <person name="Shi P."/>
            <person name="Liu M."/>
            <person name="Fu X."/>
            <person name="Pan Q."/>
            <person name="Wang Y."/>
            <person name="Lv Z."/>
            <person name="Lu X."/>
            <person name="Zhang F."/>
            <person name="Jiang W."/>
            <person name="Ma Y."/>
            <person name="Chen M."/>
            <person name="Hao X."/>
            <person name="Li L."/>
            <person name="Tang Y."/>
            <person name="Lv G."/>
            <person name="Zhou Y."/>
            <person name="Sun X."/>
            <person name="Brodelius P.E."/>
            <person name="Rose J.K.C."/>
            <person name="Tang K."/>
        </authorList>
    </citation>
    <scope>NUCLEOTIDE SEQUENCE [LARGE SCALE GENOMIC DNA]</scope>
    <source>
        <strain evidence="10">cv. Huhao1</strain>
        <tissue evidence="9">Leaf</tissue>
    </source>
</reference>
<evidence type="ECO:0000256" key="7">
    <source>
        <dbReference type="ARBA" id="ARBA00023146"/>
    </source>
</evidence>
<keyword evidence="2" id="KW-0963">Cytoplasm</keyword>
<comment type="caution">
    <text evidence="9">The sequence shown here is derived from an EMBL/GenBank/DDBJ whole genome shotgun (WGS) entry which is preliminary data.</text>
</comment>
<dbReference type="PANTHER" id="PTHR10745">
    <property type="entry name" value="GLYCYL-TRNA SYNTHETASE/DNA POLYMERASE SUBUNIT GAMMA-2"/>
    <property type="match status" value="1"/>
</dbReference>
<dbReference type="PANTHER" id="PTHR10745:SF0">
    <property type="entry name" value="GLYCINE--TRNA LIGASE"/>
    <property type="match status" value="1"/>
</dbReference>
<keyword evidence="7 9" id="KW-0030">Aminoacyl-tRNA synthetase</keyword>
<evidence type="ECO:0000256" key="1">
    <source>
        <dbReference type="ARBA" id="ARBA00004496"/>
    </source>
</evidence>
<dbReference type="SUPFAM" id="SSF55681">
    <property type="entry name" value="Class II aaRS and biotin synthetases"/>
    <property type="match status" value="1"/>
</dbReference>
<keyword evidence="3 9" id="KW-0436">Ligase</keyword>
<evidence type="ECO:0000256" key="6">
    <source>
        <dbReference type="ARBA" id="ARBA00022917"/>
    </source>
</evidence>
<dbReference type="InterPro" id="IPR036621">
    <property type="entry name" value="Anticodon-bd_dom_sf"/>
</dbReference>
<evidence type="ECO:0000256" key="4">
    <source>
        <dbReference type="ARBA" id="ARBA00022741"/>
    </source>
</evidence>
<dbReference type="AlphaFoldDB" id="A0A2U1MNV5"/>
<dbReference type="InterPro" id="IPR045864">
    <property type="entry name" value="aa-tRNA-synth_II/BPL/LPL"/>
</dbReference>
<dbReference type="GO" id="GO:0005739">
    <property type="term" value="C:mitochondrion"/>
    <property type="evidence" value="ECO:0007669"/>
    <property type="project" value="TreeGrafter"/>
</dbReference>
<proteinExistence type="predicted"/>
<comment type="subcellular location">
    <subcellularLocation>
        <location evidence="1">Cytoplasm</location>
    </subcellularLocation>
</comment>
<dbReference type="FunFam" id="3.30.720.200:FF:000001">
    <property type="entry name" value="Glycine--tRNA ligase 2"/>
    <property type="match status" value="1"/>
</dbReference>
<evidence type="ECO:0000313" key="10">
    <source>
        <dbReference type="Proteomes" id="UP000245207"/>
    </source>
</evidence>
<keyword evidence="10" id="KW-1185">Reference proteome</keyword>
<dbReference type="Gene3D" id="3.30.930.10">
    <property type="entry name" value="Bira Bifunctional Protein, Domain 2"/>
    <property type="match status" value="1"/>
</dbReference>
<dbReference type="GO" id="GO:0004820">
    <property type="term" value="F:glycine-tRNA ligase activity"/>
    <property type="evidence" value="ECO:0007669"/>
    <property type="project" value="InterPro"/>
</dbReference>
<dbReference type="Gene3D" id="3.30.720.200">
    <property type="match status" value="1"/>
</dbReference>
<evidence type="ECO:0000256" key="2">
    <source>
        <dbReference type="ARBA" id="ARBA00022490"/>
    </source>
</evidence>
<evidence type="ECO:0000256" key="5">
    <source>
        <dbReference type="ARBA" id="ARBA00022840"/>
    </source>
</evidence>
<dbReference type="GO" id="GO:0070150">
    <property type="term" value="P:mitochondrial glycyl-tRNA aminoacylation"/>
    <property type="evidence" value="ECO:0007669"/>
    <property type="project" value="TreeGrafter"/>
</dbReference>
<dbReference type="EMBL" id="PKPP01004747">
    <property type="protein sequence ID" value="PWA62928.1"/>
    <property type="molecule type" value="Genomic_DNA"/>
</dbReference>
<feature type="region of interest" description="Disordered" evidence="8">
    <location>
        <begin position="1"/>
        <end position="32"/>
    </location>
</feature>
<keyword evidence="5" id="KW-0067">ATP-binding</keyword>
<dbReference type="SUPFAM" id="SSF52954">
    <property type="entry name" value="Class II aaRS ABD-related"/>
    <property type="match status" value="2"/>
</dbReference>